<accession>A0AAD1RQ44</accession>
<feature type="region of interest" description="Disordered" evidence="1">
    <location>
        <begin position="110"/>
        <end position="160"/>
    </location>
</feature>
<keyword evidence="3" id="KW-1185">Reference proteome</keyword>
<protein>
    <submittedName>
        <fullName evidence="2">Uncharacterized protein</fullName>
    </submittedName>
</protein>
<dbReference type="AlphaFoldDB" id="A0AAD1RQ44"/>
<reference evidence="2" key="1">
    <citation type="submission" date="2022-03" db="EMBL/GenBank/DDBJ databases">
        <authorList>
            <person name="Alioto T."/>
            <person name="Alioto T."/>
            <person name="Gomez Garrido J."/>
        </authorList>
    </citation>
    <scope>NUCLEOTIDE SEQUENCE</scope>
</reference>
<dbReference type="Gene3D" id="3.30.70.1820">
    <property type="entry name" value="L1 transposable element, RRM domain"/>
    <property type="match status" value="1"/>
</dbReference>
<sequence>MDRAHRALRAPSTNMSTPRDIIVRLHFYHIKERIMKAARDSPVEVEGVPVQLFQDLAPTTLKRRRDLRPLTQHLTRHGLRYAWGHPFKIIIRKDGRFYSLTKPEEIPTLLDQLDLPQIPTTAHPSTDQAPQRPPSSNLPTRTGDRLHRNATPRQLDATPH</sequence>
<gene>
    <name evidence="2" type="ORF">PECUL_23A018575</name>
</gene>
<dbReference type="InterPro" id="IPR004244">
    <property type="entry name" value="Transposase_22"/>
</dbReference>
<evidence type="ECO:0000313" key="2">
    <source>
        <dbReference type="EMBL" id="CAH2275996.1"/>
    </source>
</evidence>
<dbReference type="EMBL" id="OW240914">
    <property type="protein sequence ID" value="CAH2275996.1"/>
    <property type="molecule type" value="Genomic_DNA"/>
</dbReference>
<dbReference type="PANTHER" id="PTHR11505">
    <property type="entry name" value="L1 TRANSPOSABLE ELEMENT-RELATED"/>
    <property type="match status" value="1"/>
</dbReference>
<evidence type="ECO:0000256" key="1">
    <source>
        <dbReference type="SAM" id="MobiDB-lite"/>
    </source>
</evidence>
<proteinExistence type="predicted"/>
<dbReference type="Proteomes" id="UP001295444">
    <property type="component" value="Chromosome 03"/>
</dbReference>
<evidence type="ECO:0000313" key="3">
    <source>
        <dbReference type="Proteomes" id="UP001295444"/>
    </source>
</evidence>
<feature type="compositionally biased region" description="Polar residues" evidence="1">
    <location>
        <begin position="118"/>
        <end position="140"/>
    </location>
</feature>
<organism evidence="2 3">
    <name type="scientific">Pelobates cultripes</name>
    <name type="common">Western spadefoot toad</name>
    <dbReference type="NCBI Taxonomy" id="61616"/>
    <lineage>
        <taxon>Eukaryota</taxon>
        <taxon>Metazoa</taxon>
        <taxon>Chordata</taxon>
        <taxon>Craniata</taxon>
        <taxon>Vertebrata</taxon>
        <taxon>Euteleostomi</taxon>
        <taxon>Amphibia</taxon>
        <taxon>Batrachia</taxon>
        <taxon>Anura</taxon>
        <taxon>Pelobatoidea</taxon>
        <taxon>Pelobatidae</taxon>
        <taxon>Pelobates</taxon>
    </lineage>
</organism>
<name>A0AAD1RQ44_PELCU</name>